<dbReference type="AlphaFoldDB" id="U5DJ64"/>
<feature type="region of interest" description="Disordered" evidence="6">
    <location>
        <begin position="1"/>
        <end position="21"/>
    </location>
</feature>
<dbReference type="GO" id="GO:0000978">
    <property type="term" value="F:RNA polymerase II cis-regulatory region sequence-specific DNA binding"/>
    <property type="evidence" value="ECO:0000318"/>
    <property type="project" value="GO_Central"/>
</dbReference>
<dbReference type="FunFam" id="4.10.280.10:FF:000021">
    <property type="entry name" value="Transcription factor bHLH130 family"/>
    <property type="match status" value="1"/>
</dbReference>
<organism evidence="8 9">
    <name type="scientific">Amborella trichopoda</name>
    <dbReference type="NCBI Taxonomy" id="13333"/>
    <lineage>
        <taxon>Eukaryota</taxon>
        <taxon>Viridiplantae</taxon>
        <taxon>Streptophyta</taxon>
        <taxon>Embryophyta</taxon>
        <taxon>Tracheophyta</taxon>
        <taxon>Spermatophyta</taxon>
        <taxon>Magnoliopsida</taxon>
        <taxon>Amborellales</taxon>
        <taxon>Amborellaceae</taxon>
        <taxon>Amborella</taxon>
    </lineage>
</organism>
<protein>
    <recommendedName>
        <fullName evidence="7">BHLH domain-containing protein</fullName>
    </recommendedName>
</protein>
<dbReference type="CDD" id="cd11393">
    <property type="entry name" value="bHLH_AtbHLH_like"/>
    <property type="match status" value="1"/>
</dbReference>
<name>U5DJ64_AMBTC</name>
<feature type="domain" description="BHLH" evidence="7">
    <location>
        <begin position="227"/>
        <end position="277"/>
    </location>
</feature>
<dbReference type="eggNOG" id="ENOG502RY1W">
    <property type="taxonomic scope" value="Eukaryota"/>
</dbReference>
<dbReference type="Gramene" id="ERN20643">
    <property type="protein sequence ID" value="ERN20643"/>
    <property type="gene ID" value="AMTR_s00070p00149100"/>
</dbReference>
<dbReference type="PANTHER" id="PTHR16223:SF51">
    <property type="entry name" value="TRANSCRIPTION FACTOR BHLH117-RELATED"/>
    <property type="match status" value="1"/>
</dbReference>
<sequence>MLQRQSVKEEPPMSIDPSNSSFFFPSLNIEARNRVGGDPNGPRGLTRFSSAPCSFLESLVEEPDVQSLEKLVQGSPRSLAAMDGILQDYAELVHGSGPSANVQRQNSSPAELFTQLTGSMGPGDYFSGLNPGASGKNFNNIQPDLAFSDFPLQKRIIETDGQSMGSMPRPNLPPQWKGGENQNRLLRSISADLEKQHQLSRSISSDLDMEKVTEDTVTFRVRAKRGFATHPRSIAERVRRTRISDRIQKLQELVPNMDKQTNTADMLEEAIEYVKSLQKQVQELSEKQLKCKCFPKASPDSKTV</sequence>
<evidence type="ECO:0000256" key="4">
    <source>
        <dbReference type="ARBA" id="ARBA00023163"/>
    </source>
</evidence>
<dbReference type="InterPro" id="IPR011598">
    <property type="entry name" value="bHLH_dom"/>
</dbReference>
<dbReference type="EMBL" id="KI392058">
    <property type="protein sequence ID" value="ERN20643.1"/>
    <property type="molecule type" value="Genomic_DNA"/>
</dbReference>
<dbReference type="SMART" id="SM00353">
    <property type="entry name" value="HLH"/>
    <property type="match status" value="1"/>
</dbReference>
<dbReference type="PANTHER" id="PTHR16223">
    <property type="entry name" value="TRANSCRIPTION FACTOR BHLH83-RELATED"/>
    <property type="match status" value="1"/>
</dbReference>
<dbReference type="HOGENOM" id="CLU_063812_0_0_1"/>
<dbReference type="GO" id="GO:0046983">
    <property type="term" value="F:protein dimerization activity"/>
    <property type="evidence" value="ECO:0007669"/>
    <property type="project" value="InterPro"/>
</dbReference>
<evidence type="ECO:0000259" key="7">
    <source>
        <dbReference type="PROSITE" id="PS50888"/>
    </source>
</evidence>
<evidence type="ECO:0000256" key="5">
    <source>
        <dbReference type="ARBA" id="ARBA00023242"/>
    </source>
</evidence>
<feature type="compositionally biased region" description="Basic and acidic residues" evidence="6">
    <location>
        <begin position="1"/>
        <end position="11"/>
    </location>
</feature>
<evidence type="ECO:0000256" key="6">
    <source>
        <dbReference type="SAM" id="MobiDB-lite"/>
    </source>
</evidence>
<dbReference type="PROSITE" id="PS50888">
    <property type="entry name" value="BHLH"/>
    <property type="match status" value="1"/>
</dbReference>
<evidence type="ECO:0000256" key="1">
    <source>
        <dbReference type="ARBA" id="ARBA00004123"/>
    </source>
</evidence>
<dbReference type="SUPFAM" id="SSF47459">
    <property type="entry name" value="HLH, helix-loop-helix DNA-binding domain"/>
    <property type="match status" value="1"/>
</dbReference>
<evidence type="ECO:0000256" key="3">
    <source>
        <dbReference type="ARBA" id="ARBA00023125"/>
    </source>
</evidence>
<proteinExistence type="predicted"/>
<comment type="subcellular location">
    <subcellularLocation>
        <location evidence="1">Nucleus</location>
    </subcellularLocation>
</comment>
<dbReference type="InterPro" id="IPR045239">
    <property type="entry name" value="bHLH95_bHLH"/>
</dbReference>
<evidence type="ECO:0000313" key="8">
    <source>
        <dbReference type="EMBL" id="ERN20643.1"/>
    </source>
</evidence>
<dbReference type="GO" id="GO:0000981">
    <property type="term" value="F:DNA-binding transcription factor activity, RNA polymerase II-specific"/>
    <property type="evidence" value="ECO:0000318"/>
    <property type="project" value="GO_Central"/>
</dbReference>
<keyword evidence="9" id="KW-1185">Reference proteome</keyword>
<dbReference type="Pfam" id="PF00010">
    <property type="entry name" value="HLH"/>
    <property type="match status" value="1"/>
</dbReference>
<dbReference type="InterPro" id="IPR045843">
    <property type="entry name" value="IND-like"/>
</dbReference>
<keyword evidence="3" id="KW-0238">DNA-binding</keyword>
<keyword evidence="4" id="KW-0804">Transcription</keyword>
<evidence type="ECO:0000256" key="2">
    <source>
        <dbReference type="ARBA" id="ARBA00023015"/>
    </source>
</evidence>
<dbReference type="GO" id="GO:0005634">
    <property type="term" value="C:nucleus"/>
    <property type="evidence" value="ECO:0000318"/>
    <property type="project" value="GO_Central"/>
</dbReference>
<dbReference type="Proteomes" id="UP000017836">
    <property type="component" value="Unassembled WGS sequence"/>
</dbReference>
<dbReference type="Gene3D" id="4.10.280.10">
    <property type="entry name" value="Helix-loop-helix DNA-binding domain"/>
    <property type="match status" value="1"/>
</dbReference>
<keyword evidence="5" id="KW-0539">Nucleus</keyword>
<accession>U5DJ64</accession>
<evidence type="ECO:0000313" key="9">
    <source>
        <dbReference type="Proteomes" id="UP000017836"/>
    </source>
</evidence>
<keyword evidence="2" id="KW-0805">Transcription regulation</keyword>
<dbReference type="InterPro" id="IPR036638">
    <property type="entry name" value="HLH_DNA-bd_sf"/>
</dbReference>
<reference evidence="9" key="1">
    <citation type="journal article" date="2013" name="Science">
        <title>The Amborella genome and the evolution of flowering plants.</title>
        <authorList>
            <consortium name="Amborella Genome Project"/>
        </authorList>
    </citation>
    <scope>NUCLEOTIDE SEQUENCE [LARGE SCALE GENOMIC DNA]</scope>
</reference>
<dbReference type="GO" id="GO:0006357">
    <property type="term" value="P:regulation of transcription by RNA polymerase II"/>
    <property type="evidence" value="ECO:0000318"/>
    <property type="project" value="GO_Central"/>
</dbReference>
<gene>
    <name evidence="8" type="ORF">AMTR_s00070p00149100</name>
</gene>